<dbReference type="SMART" id="SM00387">
    <property type="entry name" value="HATPase_c"/>
    <property type="match status" value="1"/>
</dbReference>
<keyword evidence="9 18" id="KW-0418">Kinase</keyword>
<accession>I3IQA1</accession>
<dbReference type="EC" id="2.7.13.3" evidence="3"/>
<keyword evidence="4" id="KW-1003">Cell membrane</keyword>
<dbReference type="InterPro" id="IPR003661">
    <property type="entry name" value="HisK_dim/P_dom"/>
</dbReference>
<dbReference type="PROSITE" id="PS50109">
    <property type="entry name" value="HIS_KIN"/>
    <property type="match status" value="1"/>
</dbReference>
<comment type="subcellular location">
    <subcellularLocation>
        <location evidence="2">Cell membrane</location>
        <topology evidence="2">Multi-pass membrane protein</topology>
    </subcellularLocation>
</comment>
<dbReference type="SUPFAM" id="SSF55874">
    <property type="entry name" value="ATPase domain of HSP90 chaperone/DNA topoisomerase II/histidine kinase"/>
    <property type="match status" value="1"/>
</dbReference>
<evidence type="ECO:0000256" key="9">
    <source>
        <dbReference type="ARBA" id="ARBA00022777"/>
    </source>
</evidence>
<dbReference type="SMART" id="SM00304">
    <property type="entry name" value="HAMP"/>
    <property type="match status" value="1"/>
</dbReference>
<reference evidence="18 19" key="1">
    <citation type="journal article" date="2012" name="FEBS Lett.">
        <title>Anammox organism KSU-1 expresses a NirK-type copper-containing nitrite reductase instead of a NirS-type with cytochrome cd1.</title>
        <authorList>
            <person name="Hira D."/>
            <person name="Toh H."/>
            <person name="Migita C.T."/>
            <person name="Okubo H."/>
            <person name="Nishiyama T."/>
            <person name="Hattori M."/>
            <person name="Furukawa K."/>
            <person name="Fujii T."/>
        </authorList>
    </citation>
    <scope>NUCLEOTIDE SEQUENCE [LARGE SCALE GENOMIC DNA]</scope>
</reference>
<evidence type="ECO:0000259" key="17">
    <source>
        <dbReference type="PROSITE" id="PS50885"/>
    </source>
</evidence>
<dbReference type="SUPFAM" id="SSF47384">
    <property type="entry name" value="Homodimeric domain of signal transducing histidine kinase"/>
    <property type="match status" value="1"/>
</dbReference>
<dbReference type="SUPFAM" id="SSF158472">
    <property type="entry name" value="HAMP domain-like"/>
    <property type="match status" value="1"/>
</dbReference>
<feature type="domain" description="PAC" evidence="16">
    <location>
        <begin position="458"/>
        <end position="511"/>
    </location>
</feature>
<keyword evidence="11 14" id="KW-1133">Transmembrane helix</keyword>
<evidence type="ECO:0000256" key="7">
    <source>
        <dbReference type="ARBA" id="ARBA00022692"/>
    </source>
</evidence>
<dbReference type="PROSITE" id="PS50885">
    <property type="entry name" value="HAMP"/>
    <property type="match status" value="1"/>
</dbReference>
<protein>
    <recommendedName>
        <fullName evidence="3">histidine kinase</fullName>
        <ecNumber evidence="3">2.7.13.3</ecNumber>
    </recommendedName>
</protein>
<dbReference type="PRINTS" id="PR00344">
    <property type="entry name" value="BCTRLSENSOR"/>
</dbReference>
<evidence type="ECO:0000313" key="19">
    <source>
        <dbReference type="Proteomes" id="UP000002985"/>
    </source>
</evidence>
<keyword evidence="13 14" id="KW-0472">Membrane</keyword>
<dbReference type="CDD" id="cd00082">
    <property type="entry name" value="HisKA"/>
    <property type="match status" value="1"/>
</dbReference>
<dbReference type="Gene3D" id="3.30.565.10">
    <property type="entry name" value="Histidine kinase-like ATPase, C-terminal domain"/>
    <property type="match status" value="1"/>
</dbReference>
<dbReference type="InterPro" id="IPR005467">
    <property type="entry name" value="His_kinase_dom"/>
</dbReference>
<evidence type="ECO:0000256" key="4">
    <source>
        <dbReference type="ARBA" id="ARBA00022475"/>
    </source>
</evidence>
<dbReference type="Gene3D" id="1.10.287.130">
    <property type="match status" value="1"/>
</dbReference>
<evidence type="ECO:0000256" key="6">
    <source>
        <dbReference type="ARBA" id="ARBA00022679"/>
    </source>
</evidence>
<keyword evidence="8" id="KW-0547">Nucleotide-binding</keyword>
<dbReference type="SUPFAM" id="SSF103190">
    <property type="entry name" value="Sensory domain-like"/>
    <property type="match status" value="1"/>
</dbReference>
<dbReference type="Pfam" id="PF00512">
    <property type="entry name" value="HisKA"/>
    <property type="match status" value="1"/>
</dbReference>
<keyword evidence="7 14" id="KW-0812">Transmembrane</keyword>
<dbReference type="PANTHER" id="PTHR43065:SF10">
    <property type="entry name" value="PEROXIDE STRESS-ACTIVATED HISTIDINE KINASE MAK3"/>
    <property type="match status" value="1"/>
</dbReference>
<keyword evidence="19" id="KW-1185">Reference proteome</keyword>
<evidence type="ECO:0000256" key="14">
    <source>
        <dbReference type="SAM" id="Phobius"/>
    </source>
</evidence>
<dbReference type="InterPro" id="IPR003594">
    <property type="entry name" value="HATPase_dom"/>
</dbReference>
<dbReference type="SMART" id="SM00388">
    <property type="entry name" value="HisKA"/>
    <property type="match status" value="1"/>
</dbReference>
<dbReference type="PANTHER" id="PTHR43065">
    <property type="entry name" value="SENSOR HISTIDINE KINASE"/>
    <property type="match status" value="1"/>
</dbReference>
<gene>
    <name evidence="18" type="ORF">KSU1_D0587</name>
</gene>
<evidence type="ECO:0000256" key="12">
    <source>
        <dbReference type="ARBA" id="ARBA00023012"/>
    </source>
</evidence>
<organism evidence="18 19">
    <name type="scientific">Candidatus Jettenia caeni</name>
    <dbReference type="NCBI Taxonomy" id="247490"/>
    <lineage>
        <taxon>Bacteria</taxon>
        <taxon>Pseudomonadati</taxon>
        <taxon>Planctomycetota</taxon>
        <taxon>Candidatus Brocadiia</taxon>
        <taxon>Candidatus Brocadiales</taxon>
        <taxon>Candidatus Brocadiaceae</taxon>
        <taxon>Candidatus Jettenia</taxon>
    </lineage>
</organism>
<dbReference type="CDD" id="cd06225">
    <property type="entry name" value="HAMP"/>
    <property type="match status" value="1"/>
</dbReference>
<dbReference type="Pfam" id="PF02518">
    <property type="entry name" value="HATPase_c"/>
    <property type="match status" value="1"/>
</dbReference>
<evidence type="ECO:0000256" key="13">
    <source>
        <dbReference type="ARBA" id="ARBA00023136"/>
    </source>
</evidence>
<keyword evidence="10" id="KW-0067">ATP-binding</keyword>
<dbReference type="Gene3D" id="6.10.340.10">
    <property type="match status" value="1"/>
</dbReference>
<dbReference type="InterPro" id="IPR033479">
    <property type="entry name" value="dCache_1"/>
</dbReference>
<dbReference type="InterPro" id="IPR000014">
    <property type="entry name" value="PAS"/>
</dbReference>
<dbReference type="eggNOG" id="COG4191">
    <property type="taxonomic scope" value="Bacteria"/>
</dbReference>
<dbReference type="Pfam" id="PF08448">
    <property type="entry name" value="PAS_4"/>
    <property type="match status" value="1"/>
</dbReference>
<dbReference type="EMBL" id="BAFH01000004">
    <property type="protein sequence ID" value="GAB63896.1"/>
    <property type="molecule type" value="Genomic_DNA"/>
</dbReference>
<evidence type="ECO:0000256" key="8">
    <source>
        <dbReference type="ARBA" id="ARBA00022741"/>
    </source>
</evidence>
<sequence>MKIFSSIKSKMLTFGLSISLIPIVIITTIYYFHTRSILRQKTFQDLQMIVQAKRLHVLDCIEAERIHTSDFSIDNFIREELRTITQNEVSMQNTVTNLNNYLSNALKIVPAQPHLVAVTIVDKFGKVISSTNEKLIGRDISHDEAFIQGIMKRYGETFVSQPHFSSYYDINCICISAPIISDNDTKPLGAIINTYNLSFLNEITANLIGIGNTGEVYLVNKDNKTMITKSKFVENLPLKQTINTMPIRKIIEENKEWGGIYPDYRGIPVIGVSMDIPEYNWILMAKIDKSEVFAPLKTSNTIVLTLGIICAAVVTSVGVTFALSTSRPIVDLRDVTEKFTKGDLDYRINIIRNDEIGNLSKSFNIMAEELANKINELKQIAEVLHVSESKCRFLYENLPLRIFYKDRNLVYQSCNENYARDLHIMPEEITGKTDYDFFSKELSEKYRTDDREVIESGYRKDIEDTYIINRQELIVHTIKIPIKNEKGECVGILGASLDITEKVNLEKEIQLSRHLALIGELAAGVAHEINNPITGIINCAQMLSNKASEGSREKDLTRRIIKEGDRIAHIVSKLLSFARTKDKKEQSIMSVHEIVSDALILTGPQLRKEGTKIKLDMPEDLPKILANSQEIHQVFLNLTNNARYALNQKYPGRHDDKILEILGEKIAINSHSYVKITFYDHGTGIPAHIRDKVMNPFFTTKPAGEGTGLGLSICHNIINDHGGKLTIDSAEGKFTSISIILPVS</sequence>
<evidence type="ECO:0000256" key="3">
    <source>
        <dbReference type="ARBA" id="ARBA00012438"/>
    </source>
</evidence>
<dbReference type="STRING" id="247490.KSU1_D0587"/>
<dbReference type="Proteomes" id="UP000002985">
    <property type="component" value="Unassembled WGS sequence"/>
</dbReference>
<dbReference type="InterPro" id="IPR036097">
    <property type="entry name" value="HisK_dim/P_sf"/>
</dbReference>
<dbReference type="AlphaFoldDB" id="I3IQA1"/>
<dbReference type="GO" id="GO:0005524">
    <property type="term" value="F:ATP binding"/>
    <property type="evidence" value="ECO:0007669"/>
    <property type="project" value="UniProtKB-KW"/>
</dbReference>
<keyword evidence="6" id="KW-0808">Transferase</keyword>
<feature type="domain" description="HAMP" evidence="17">
    <location>
        <begin position="323"/>
        <end position="375"/>
    </location>
</feature>
<dbReference type="InterPro" id="IPR003660">
    <property type="entry name" value="HAMP_dom"/>
</dbReference>
<name>I3IQA1_9BACT</name>
<keyword evidence="5" id="KW-0597">Phosphoprotein</keyword>
<evidence type="ECO:0000256" key="1">
    <source>
        <dbReference type="ARBA" id="ARBA00000085"/>
    </source>
</evidence>
<dbReference type="eggNOG" id="COG5000">
    <property type="taxonomic scope" value="Bacteria"/>
</dbReference>
<evidence type="ECO:0000259" key="16">
    <source>
        <dbReference type="PROSITE" id="PS50113"/>
    </source>
</evidence>
<dbReference type="InterPro" id="IPR013656">
    <property type="entry name" value="PAS_4"/>
</dbReference>
<dbReference type="SUPFAM" id="SSF55785">
    <property type="entry name" value="PYP-like sensor domain (PAS domain)"/>
    <property type="match status" value="1"/>
</dbReference>
<proteinExistence type="predicted"/>
<evidence type="ECO:0000313" key="18">
    <source>
        <dbReference type="EMBL" id="GAB63896.1"/>
    </source>
</evidence>
<feature type="transmembrane region" description="Helical" evidence="14">
    <location>
        <begin position="12"/>
        <end position="32"/>
    </location>
</feature>
<dbReference type="GO" id="GO:0005886">
    <property type="term" value="C:plasma membrane"/>
    <property type="evidence" value="ECO:0007669"/>
    <property type="project" value="UniProtKB-SubCell"/>
</dbReference>
<dbReference type="CDD" id="cd18773">
    <property type="entry name" value="PDC1_HK_sensor"/>
    <property type="match status" value="1"/>
</dbReference>
<dbReference type="InterPro" id="IPR000700">
    <property type="entry name" value="PAS-assoc_C"/>
</dbReference>
<keyword evidence="12" id="KW-0902">Two-component regulatory system</keyword>
<dbReference type="Gene3D" id="3.30.450.20">
    <property type="entry name" value="PAS domain"/>
    <property type="match status" value="2"/>
</dbReference>
<evidence type="ECO:0000256" key="11">
    <source>
        <dbReference type="ARBA" id="ARBA00022989"/>
    </source>
</evidence>
<comment type="caution">
    <text evidence="18">The sequence shown here is derived from an EMBL/GenBank/DDBJ whole genome shotgun (WGS) entry which is preliminary data.</text>
</comment>
<dbReference type="InterPro" id="IPR004358">
    <property type="entry name" value="Sig_transdc_His_kin-like_C"/>
</dbReference>
<evidence type="ECO:0000256" key="5">
    <source>
        <dbReference type="ARBA" id="ARBA00022553"/>
    </source>
</evidence>
<evidence type="ECO:0000259" key="15">
    <source>
        <dbReference type="PROSITE" id="PS50109"/>
    </source>
</evidence>
<dbReference type="InterPro" id="IPR035965">
    <property type="entry name" value="PAS-like_dom_sf"/>
</dbReference>
<evidence type="ECO:0000256" key="10">
    <source>
        <dbReference type="ARBA" id="ARBA00022840"/>
    </source>
</evidence>
<dbReference type="PROSITE" id="PS50113">
    <property type="entry name" value="PAC"/>
    <property type="match status" value="1"/>
</dbReference>
<dbReference type="InterPro" id="IPR036890">
    <property type="entry name" value="HATPase_C_sf"/>
</dbReference>
<dbReference type="Pfam" id="PF00672">
    <property type="entry name" value="HAMP"/>
    <property type="match status" value="1"/>
</dbReference>
<dbReference type="NCBIfam" id="TIGR00229">
    <property type="entry name" value="sensory_box"/>
    <property type="match status" value="1"/>
</dbReference>
<feature type="domain" description="Histidine kinase" evidence="15">
    <location>
        <begin position="524"/>
        <end position="744"/>
    </location>
</feature>
<dbReference type="InterPro" id="IPR029151">
    <property type="entry name" value="Sensor-like_sf"/>
</dbReference>
<evidence type="ECO:0000256" key="2">
    <source>
        <dbReference type="ARBA" id="ARBA00004651"/>
    </source>
</evidence>
<dbReference type="Pfam" id="PF02743">
    <property type="entry name" value="dCache_1"/>
    <property type="match status" value="1"/>
</dbReference>
<comment type="catalytic activity">
    <reaction evidence="1">
        <text>ATP + protein L-histidine = ADP + protein N-phospho-L-histidine.</text>
        <dbReference type="EC" id="2.7.13.3"/>
    </reaction>
</comment>
<dbReference type="GO" id="GO:0000155">
    <property type="term" value="F:phosphorelay sensor kinase activity"/>
    <property type="evidence" value="ECO:0007669"/>
    <property type="project" value="InterPro"/>
</dbReference>